<organism evidence="1 2">
    <name type="scientific">Absidia repens</name>
    <dbReference type="NCBI Taxonomy" id="90262"/>
    <lineage>
        <taxon>Eukaryota</taxon>
        <taxon>Fungi</taxon>
        <taxon>Fungi incertae sedis</taxon>
        <taxon>Mucoromycota</taxon>
        <taxon>Mucoromycotina</taxon>
        <taxon>Mucoromycetes</taxon>
        <taxon>Mucorales</taxon>
        <taxon>Cunninghamellaceae</taxon>
        <taxon>Absidia</taxon>
    </lineage>
</organism>
<evidence type="ECO:0000313" key="2">
    <source>
        <dbReference type="Proteomes" id="UP000193560"/>
    </source>
</evidence>
<accession>A0A1X2IVH9</accession>
<sequence length="67" mass="7899">MNVCSCIYIFLRQYDDGYCSHSMYVKVSQGGSNESFFGQTIEFLIQWLYGTIETICKQRQEIPFSFF</sequence>
<dbReference type="AlphaFoldDB" id="A0A1X2IVH9"/>
<dbReference type="EMBL" id="MCGE01000003">
    <property type="protein sequence ID" value="ORZ23002.1"/>
    <property type="molecule type" value="Genomic_DNA"/>
</dbReference>
<comment type="caution">
    <text evidence="1">The sequence shown here is derived from an EMBL/GenBank/DDBJ whole genome shotgun (WGS) entry which is preliminary data.</text>
</comment>
<keyword evidence="2" id="KW-1185">Reference proteome</keyword>
<feature type="non-terminal residue" evidence="1">
    <location>
        <position position="67"/>
    </location>
</feature>
<proteinExistence type="predicted"/>
<name>A0A1X2IVH9_9FUNG</name>
<evidence type="ECO:0000313" key="1">
    <source>
        <dbReference type="EMBL" id="ORZ23002.1"/>
    </source>
</evidence>
<reference evidence="1 2" key="1">
    <citation type="submission" date="2016-07" db="EMBL/GenBank/DDBJ databases">
        <title>Pervasive Adenine N6-methylation of Active Genes in Fungi.</title>
        <authorList>
            <consortium name="DOE Joint Genome Institute"/>
            <person name="Mondo S.J."/>
            <person name="Dannebaum R.O."/>
            <person name="Kuo R.C."/>
            <person name="Labutti K."/>
            <person name="Haridas S."/>
            <person name="Kuo A."/>
            <person name="Salamov A."/>
            <person name="Ahrendt S.R."/>
            <person name="Lipzen A."/>
            <person name="Sullivan W."/>
            <person name="Andreopoulos W.B."/>
            <person name="Clum A."/>
            <person name="Lindquist E."/>
            <person name="Daum C."/>
            <person name="Ramamoorthy G.K."/>
            <person name="Gryganskyi A."/>
            <person name="Culley D."/>
            <person name="Magnuson J.K."/>
            <person name="James T.Y."/>
            <person name="O'Malley M.A."/>
            <person name="Stajich J.E."/>
            <person name="Spatafora J.W."/>
            <person name="Visel A."/>
            <person name="Grigoriev I.V."/>
        </authorList>
    </citation>
    <scope>NUCLEOTIDE SEQUENCE [LARGE SCALE GENOMIC DNA]</scope>
    <source>
        <strain evidence="1 2">NRRL 1336</strain>
    </source>
</reference>
<dbReference type="Proteomes" id="UP000193560">
    <property type="component" value="Unassembled WGS sequence"/>
</dbReference>
<gene>
    <name evidence="1" type="ORF">BCR42DRAFT_403762</name>
</gene>
<protein>
    <submittedName>
        <fullName evidence="1">Uncharacterized protein</fullName>
    </submittedName>
</protein>